<dbReference type="GO" id="GO:0005763">
    <property type="term" value="C:mitochondrial small ribosomal subunit"/>
    <property type="evidence" value="ECO:0007669"/>
    <property type="project" value="TreeGrafter"/>
</dbReference>
<dbReference type="Pfam" id="PF01250">
    <property type="entry name" value="Ribosomal_S6"/>
    <property type="match status" value="1"/>
</dbReference>
<sequence length="139" mass="15339">MLYEIIGIARPGNLAEIKESAPPRPPPSLPNPAPPPTNTGKTRLVLTAGQLVLRNGGVIRDIKNWGVFMLPSPISKHQIRHTKGHYFVMRYDAGIHAHATVRDNLAIDPRILRSTGVKLGNGKLDNLSKFGQIPWRTLE</sequence>
<evidence type="ECO:0000256" key="2">
    <source>
        <dbReference type="SAM" id="MobiDB-lite"/>
    </source>
</evidence>
<dbReference type="Gene3D" id="3.30.70.60">
    <property type="match status" value="1"/>
</dbReference>
<reference evidence="3" key="2">
    <citation type="submission" date="2023-06" db="EMBL/GenBank/DDBJ databases">
        <authorList>
            <consortium name="Lawrence Berkeley National Laboratory"/>
            <person name="Haridas S."/>
            <person name="Hensen N."/>
            <person name="Bonometti L."/>
            <person name="Westerberg I."/>
            <person name="Brannstrom I.O."/>
            <person name="Guillou S."/>
            <person name="Cros-Aarteil S."/>
            <person name="Calhoun S."/>
            <person name="Kuo A."/>
            <person name="Mondo S."/>
            <person name="Pangilinan J."/>
            <person name="Riley R."/>
            <person name="Labutti K."/>
            <person name="Andreopoulos B."/>
            <person name="Lipzen A."/>
            <person name="Chen C."/>
            <person name="Yanf M."/>
            <person name="Daum C."/>
            <person name="Ng V."/>
            <person name="Clum A."/>
            <person name="Steindorff A."/>
            <person name="Ohm R."/>
            <person name="Martin F."/>
            <person name="Silar P."/>
            <person name="Natvig D."/>
            <person name="Lalanne C."/>
            <person name="Gautier V."/>
            <person name="Ament-Velasquez S.L."/>
            <person name="Kruys A."/>
            <person name="Hutchinson M.I."/>
            <person name="Powell A.J."/>
            <person name="Barry K."/>
            <person name="Miller A.N."/>
            <person name="Grigoriev I.V."/>
            <person name="Debuchy R."/>
            <person name="Gladieux P."/>
            <person name="Thoren M.H."/>
            <person name="Johannesson H."/>
        </authorList>
    </citation>
    <scope>NUCLEOTIDE SEQUENCE</scope>
    <source>
        <strain evidence="3">CBS 955.72</strain>
    </source>
</reference>
<dbReference type="GO" id="GO:0003735">
    <property type="term" value="F:structural constituent of ribosome"/>
    <property type="evidence" value="ECO:0007669"/>
    <property type="project" value="InterPro"/>
</dbReference>
<dbReference type="InterPro" id="IPR035980">
    <property type="entry name" value="Ribosomal_bS6_sf"/>
</dbReference>
<keyword evidence="3" id="KW-0689">Ribosomal protein</keyword>
<name>A0AAJ0H5X1_9PEZI</name>
<feature type="compositionally biased region" description="Pro residues" evidence="2">
    <location>
        <begin position="22"/>
        <end position="37"/>
    </location>
</feature>
<accession>A0AAJ0H5X1</accession>
<dbReference type="InterPro" id="IPR014717">
    <property type="entry name" value="Transl_elong_EF1B/ribsomal_bS6"/>
</dbReference>
<dbReference type="GO" id="GO:0070181">
    <property type="term" value="F:small ribosomal subunit rRNA binding"/>
    <property type="evidence" value="ECO:0007669"/>
    <property type="project" value="TreeGrafter"/>
</dbReference>
<dbReference type="PANTHER" id="PTHR21011:SF1">
    <property type="entry name" value="SMALL RIBOSOMAL SUBUNIT PROTEIN BS6M"/>
    <property type="match status" value="1"/>
</dbReference>
<feature type="region of interest" description="Disordered" evidence="2">
    <location>
        <begin position="16"/>
        <end position="41"/>
    </location>
</feature>
<keyword evidence="4" id="KW-1185">Reference proteome</keyword>
<dbReference type="GO" id="GO:0006412">
    <property type="term" value="P:translation"/>
    <property type="evidence" value="ECO:0007669"/>
    <property type="project" value="InterPro"/>
</dbReference>
<keyword evidence="3" id="KW-0687">Ribonucleoprotein</keyword>
<dbReference type="EMBL" id="JAUIQD010000009">
    <property type="protein sequence ID" value="KAK3339893.1"/>
    <property type="molecule type" value="Genomic_DNA"/>
</dbReference>
<evidence type="ECO:0000313" key="3">
    <source>
        <dbReference type="EMBL" id="KAK3339893.1"/>
    </source>
</evidence>
<dbReference type="AlphaFoldDB" id="A0AAJ0H5X1"/>
<dbReference type="PANTHER" id="PTHR21011">
    <property type="entry name" value="MITOCHONDRIAL 28S RIBOSOMAL PROTEIN S6"/>
    <property type="match status" value="1"/>
</dbReference>
<reference evidence="3" key="1">
    <citation type="journal article" date="2023" name="Mol. Phylogenet. Evol.">
        <title>Genome-scale phylogeny and comparative genomics of the fungal order Sordariales.</title>
        <authorList>
            <person name="Hensen N."/>
            <person name="Bonometti L."/>
            <person name="Westerberg I."/>
            <person name="Brannstrom I.O."/>
            <person name="Guillou S."/>
            <person name="Cros-Aarteil S."/>
            <person name="Calhoun S."/>
            <person name="Haridas S."/>
            <person name="Kuo A."/>
            <person name="Mondo S."/>
            <person name="Pangilinan J."/>
            <person name="Riley R."/>
            <person name="LaButti K."/>
            <person name="Andreopoulos B."/>
            <person name="Lipzen A."/>
            <person name="Chen C."/>
            <person name="Yan M."/>
            <person name="Daum C."/>
            <person name="Ng V."/>
            <person name="Clum A."/>
            <person name="Steindorff A."/>
            <person name="Ohm R.A."/>
            <person name="Martin F."/>
            <person name="Silar P."/>
            <person name="Natvig D.O."/>
            <person name="Lalanne C."/>
            <person name="Gautier V."/>
            <person name="Ament-Velasquez S.L."/>
            <person name="Kruys A."/>
            <person name="Hutchinson M.I."/>
            <person name="Powell A.J."/>
            <person name="Barry K."/>
            <person name="Miller A.N."/>
            <person name="Grigoriev I.V."/>
            <person name="Debuchy R."/>
            <person name="Gladieux P."/>
            <person name="Hiltunen Thoren M."/>
            <person name="Johannesson H."/>
        </authorList>
    </citation>
    <scope>NUCLEOTIDE SEQUENCE</scope>
    <source>
        <strain evidence="3">CBS 955.72</strain>
    </source>
</reference>
<dbReference type="InterPro" id="IPR000529">
    <property type="entry name" value="Ribosomal_bS6"/>
</dbReference>
<organism evidence="3 4">
    <name type="scientific">Lasiosphaeria hispida</name>
    <dbReference type="NCBI Taxonomy" id="260671"/>
    <lineage>
        <taxon>Eukaryota</taxon>
        <taxon>Fungi</taxon>
        <taxon>Dikarya</taxon>
        <taxon>Ascomycota</taxon>
        <taxon>Pezizomycotina</taxon>
        <taxon>Sordariomycetes</taxon>
        <taxon>Sordariomycetidae</taxon>
        <taxon>Sordariales</taxon>
        <taxon>Lasiosphaeriaceae</taxon>
        <taxon>Lasiosphaeria</taxon>
    </lineage>
</organism>
<comment type="similarity">
    <text evidence="1">Belongs to the bacterial ribosomal protein bS6 family.</text>
</comment>
<dbReference type="CDD" id="cd15465">
    <property type="entry name" value="bS6_mito"/>
    <property type="match status" value="1"/>
</dbReference>
<evidence type="ECO:0000256" key="1">
    <source>
        <dbReference type="ARBA" id="ARBA00009512"/>
    </source>
</evidence>
<protein>
    <submittedName>
        <fullName evidence="3">Ribosomal protein</fullName>
    </submittedName>
</protein>
<evidence type="ECO:0000313" key="4">
    <source>
        <dbReference type="Proteomes" id="UP001275084"/>
    </source>
</evidence>
<dbReference type="SUPFAM" id="SSF54995">
    <property type="entry name" value="Ribosomal protein S6"/>
    <property type="match status" value="1"/>
</dbReference>
<dbReference type="Proteomes" id="UP001275084">
    <property type="component" value="Unassembled WGS sequence"/>
</dbReference>
<proteinExistence type="inferred from homology"/>
<comment type="caution">
    <text evidence="3">The sequence shown here is derived from an EMBL/GenBank/DDBJ whole genome shotgun (WGS) entry which is preliminary data.</text>
</comment>
<gene>
    <name evidence="3" type="ORF">B0T25DRAFT_523564</name>
</gene>